<dbReference type="EMBL" id="JAXCGZ010002108">
    <property type="protein sequence ID" value="KAK7084408.1"/>
    <property type="molecule type" value="Genomic_DNA"/>
</dbReference>
<reference evidence="5 6" key="1">
    <citation type="submission" date="2023-11" db="EMBL/GenBank/DDBJ databases">
        <title>Halocaridina rubra genome assembly.</title>
        <authorList>
            <person name="Smith C."/>
        </authorList>
    </citation>
    <scope>NUCLEOTIDE SEQUENCE [LARGE SCALE GENOMIC DNA]</scope>
    <source>
        <strain evidence="5">EP-1</strain>
        <tissue evidence="5">Whole</tissue>
    </source>
</reference>
<dbReference type="SUPFAM" id="SSF47616">
    <property type="entry name" value="GST C-terminal domain-like"/>
    <property type="match status" value="1"/>
</dbReference>
<keyword evidence="6" id="KW-1185">Reference proteome</keyword>
<dbReference type="PROSITE" id="PS51354">
    <property type="entry name" value="GLUTAREDOXIN_2"/>
    <property type="match status" value="1"/>
</dbReference>
<comment type="caution">
    <text evidence="5">The sequence shown here is derived from an EMBL/GenBank/DDBJ whole genome shotgun (WGS) entry which is preliminary data.</text>
</comment>
<evidence type="ECO:0000313" key="6">
    <source>
        <dbReference type="Proteomes" id="UP001381693"/>
    </source>
</evidence>
<evidence type="ECO:0000256" key="1">
    <source>
        <dbReference type="ARBA" id="ARBA00002549"/>
    </source>
</evidence>
<dbReference type="InterPro" id="IPR011767">
    <property type="entry name" value="GLR_AS"/>
</dbReference>
<dbReference type="InterPro" id="IPR040079">
    <property type="entry name" value="Glutathione_S-Trfase"/>
</dbReference>
<evidence type="ECO:0000313" key="5">
    <source>
        <dbReference type="EMBL" id="KAK7084408.1"/>
    </source>
</evidence>
<accession>A0AAN8XML4</accession>
<keyword evidence="3" id="KW-0443">Lipid metabolism</keyword>
<dbReference type="Gene3D" id="3.40.30.10">
    <property type="entry name" value="Glutaredoxin"/>
    <property type="match status" value="1"/>
</dbReference>
<dbReference type="AlphaFoldDB" id="A0AAN8XML4"/>
<dbReference type="InterPro" id="IPR034335">
    <property type="entry name" value="PGES2_C"/>
</dbReference>
<dbReference type="SFLD" id="SFLDG01203">
    <property type="entry name" value="Prostaglandin_E_synthase_like1"/>
    <property type="match status" value="1"/>
</dbReference>
<dbReference type="InterPro" id="IPR036282">
    <property type="entry name" value="Glutathione-S-Trfase_C_sf"/>
</dbReference>
<feature type="domain" description="Glutaredoxin" evidence="4">
    <location>
        <begin position="122"/>
        <end position="169"/>
    </location>
</feature>
<protein>
    <recommendedName>
        <fullName evidence="4">Glutaredoxin domain-containing protein</fullName>
    </recommendedName>
</protein>
<dbReference type="GO" id="GO:0050220">
    <property type="term" value="F:prostaglandin-E synthase activity"/>
    <property type="evidence" value="ECO:0007669"/>
    <property type="project" value="InterPro"/>
</dbReference>
<organism evidence="5 6">
    <name type="scientific">Halocaridina rubra</name>
    <name type="common">Hawaiian red shrimp</name>
    <dbReference type="NCBI Taxonomy" id="373956"/>
    <lineage>
        <taxon>Eukaryota</taxon>
        <taxon>Metazoa</taxon>
        <taxon>Ecdysozoa</taxon>
        <taxon>Arthropoda</taxon>
        <taxon>Crustacea</taxon>
        <taxon>Multicrustacea</taxon>
        <taxon>Malacostraca</taxon>
        <taxon>Eumalacostraca</taxon>
        <taxon>Eucarida</taxon>
        <taxon>Decapoda</taxon>
        <taxon>Pleocyemata</taxon>
        <taxon>Caridea</taxon>
        <taxon>Atyoidea</taxon>
        <taxon>Atyidae</taxon>
        <taxon>Halocaridina</taxon>
    </lineage>
</organism>
<gene>
    <name evidence="5" type="ORF">SK128_013069</name>
</gene>
<dbReference type="InterPro" id="IPR034334">
    <property type="entry name" value="PGES2"/>
</dbReference>
<dbReference type="GO" id="GO:0006629">
    <property type="term" value="P:lipid metabolic process"/>
    <property type="evidence" value="ECO:0007669"/>
    <property type="project" value="UniProtKB-KW"/>
</dbReference>
<dbReference type="Pfam" id="PF00462">
    <property type="entry name" value="Glutaredoxin"/>
    <property type="match status" value="1"/>
</dbReference>
<dbReference type="PANTHER" id="PTHR12782">
    <property type="entry name" value="MICROSOMAL PROSTAGLANDIN E SYNTHASE-2"/>
    <property type="match status" value="1"/>
</dbReference>
<dbReference type="Gene3D" id="6.20.200.30">
    <property type="match status" value="1"/>
</dbReference>
<dbReference type="PANTHER" id="PTHR12782:SF5">
    <property type="entry name" value="PROSTAGLANDIN E SYNTHASE 2"/>
    <property type="match status" value="1"/>
</dbReference>
<dbReference type="Proteomes" id="UP001381693">
    <property type="component" value="Unassembled WGS sequence"/>
</dbReference>
<comment type="function">
    <text evidence="1">Has a glutathione-disulfide oxidoreductase activity in the presence of NADPH and glutathione reductase. Reduces low molecular weight disulfides and proteins.</text>
</comment>
<dbReference type="SFLD" id="SFLDS00019">
    <property type="entry name" value="Glutathione_Transferase_(cytos"/>
    <property type="match status" value="1"/>
</dbReference>
<dbReference type="SFLD" id="SFLDG01182">
    <property type="entry name" value="Prostaglandin_E_synthase_like"/>
    <property type="match status" value="1"/>
</dbReference>
<dbReference type="CDD" id="cd03197">
    <property type="entry name" value="GST_C_mPGES2"/>
    <property type="match status" value="1"/>
</dbReference>
<name>A0AAN8XML4_HALRR</name>
<evidence type="ECO:0000259" key="4">
    <source>
        <dbReference type="Pfam" id="PF00462"/>
    </source>
</evidence>
<dbReference type="SUPFAM" id="SSF52833">
    <property type="entry name" value="Thioredoxin-like"/>
    <property type="match status" value="1"/>
</dbReference>
<sequence>MSVYVRYIARNFCRNENVPFQKSLQVFGRCEVPRVTRIQSLATLKSPPPKPSPWKKYAKLLTISFGIGATIGGYQMYELYKKVNTPLSNPSEGGEYILQESPPDFKPARVIQRPTDSTGLKITLYQYQTCPFCCKVRAFLDYYGFSYNVIEVNSVTRKQTKWTSYRKVPFAVIEMPNSDIILQLKDSSMIISVLQSFLCNKSETLEKLVKCYPTMAYTDEEGERRIEIMNRYFLMYGQHPPGRSKEDIVDERKWRKWVDDVLVHVLSPNVYRTPDEALQAFRWFSKAGNWEEHFANWERLLVLYVGAAAMFFIGKNLKRRHKLRDDVRESFYEDINTWLKAIKKKGTKFMGGDEPNLADLAVYGVLTAVEGCSAFQDVKINTKITPWFDRMTEAVKHSEGCNLTAQRGDVAQA</sequence>
<dbReference type="InterPro" id="IPR036249">
    <property type="entry name" value="Thioredoxin-like_sf"/>
</dbReference>
<dbReference type="PROSITE" id="PS00195">
    <property type="entry name" value="GLUTAREDOXIN_1"/>
    <property type="match status" value="1"/>
</dbReference>
<dbReference type="Gene3D" id="1.20.1050.10">
    <property type="match status" value="1"/>
</dbReference>
<dbReference type="GO" id="GO:0005739">
    <property type="term" value="C:mitochondrion"/>
    <property type="evidence" value="ECO:0007669"/>
    <property type="project" value="TreeGrafter"/>
</dbReference>
<dbReference type="InterPro" id="IPR002109">
    <property type="entry name" value="Glutaredoxin"/>
</dbReference>
<comment type="similarity">
    <text evidence="2">Belongs to the GST superfamily.</text>
</comment>
<evidence type="ECO:0000256" key="2">
    <source>
        <dbReference type="ARBA" id="ARBA00007409"/>
    </source>
</evidence>
<proteinExistence type="inferred from homology"/>
<evidence type="ECO:0000256" key="3">
    <source>
        <dbReference type="ARBA" id="ARBA00023098"/>
    </source>
</evidence>